<evidence type="ECO:0000259" key="6">
    <source>
        <dbReference type="PROSITE" id="PS51845"/>
    </source>
</evidence>
<feature type="region of interest" description="Disordered" evidence="4">
    <location>
        <begin position="206"/>
        <end position="250"/>
    </location>
</feature>
<feature type="region of interest" description="Disordered" evidence="4">
    <location>
        <begin position="1362"/>
        <end position="1426"/>
    </location>
</feature>
<feature type="compositionally biased region" description="Basic and acidic residues" evidence="4">
    <location>
        <begin position="670"/>
        <end position="687"/>
    </location>
</feature>
<feature type="domain" description="PDEase" evidence="6">
    <location>
        <begin position="1096"/>
        <end position="1598"/>
    </location>
</feature>
<evidence type="ECO:0000256" key="4">
    <source>
        <dbReference type="SAM" id="MobiDB-lite"/>
    </source>
</evidence>
<feature type="compositionally biased region" description="Basic and acidic residues" evidence="4">
    <location>
        <begin position="273"/>
        <end position="286"/>
    </location>
</feature>
<feature type="region of interest" description="Disordered" evidence="4">
    <location>
        <begin position="267"/>
        <end position="311"/>
    </location>
</feature>
<feature type="region of interest" description="Disordered" evidence="4">
    <location>
        <begin position="717"/>
        <end position="787"/>
    </location>
</feature>
<dbReference type="SMART" id="SM00471">
    <property type="entry name" value="HDc"/>
    <property type="match status" value="1"/>
</dbReference>
<evidence type="ECO:0000256" key="3">
    <source>
        <dbReference type="RuleBase" id="RU363067"/>
    </source>
</evidence>
<keyword evidence="5" id="KW-0472">Membrane</keyword>
<dbReference type="InterPro" id="IPR023174">
    <property type="entry name" value="PDEase_CS"/>
</dbReference>
<dbReference type="EMBL" id="LN714482">
    <property type="protein sequence ID" value="CEL67036.1"/>
    <property type="molecule type" value="Genomic_DNA"/>
</dbReference>
<keyword evidence="1 3" id="KW-0479">Metal-binding</keyword>
<feature type="region of interest" description="Disordered" evidence="4">
    <location>
        <begin position="1153"/>
        <end position="1176"/>
    </location>
</feature>
<dbReference type="PROSITE" id="PS51845">
    <property type="entry name" value="PDEASE_I_2"/>
    <property type="match status" value="1"/>
</dbReference>
<comment type="cofactor">
    <cofactor evidence="3">
        <name>a divalent metal cation</name>
        <dbReference type="ChEBI" id="CHEBI:60240"/>
    </cofactor>
    <text evidence="3">Binds 2 divalent metal cations per subunit. Site 1 may preferentially bind zinc ions, while site 2 has a preference for magnesium and/or manganese ions.</text>
</comment>
<feature type="transmembrane region" description="Helical" evidence="5">
    <location>
        <begin position="97"/>
        <end position="114"/>
    </location>
</feature>
<sequence length="1737" mass="187170">MRVCAAGALKCRARRVTVASYICKEVYVCGCLYVSLFRSGSRFRNTSESVPGSSLTARYPASALSRDICLWPVCLVAVASFQAATLLTGGADGLRPSIINGLLLMLLAYLALVGRRALELQLRLQCRCMIQAQASVGALRARLAAAASLPPPPTPPTGLESVMNALEASLDRMSNVKTALASVTSQSVPRLLSSTVQHYSGVSAHVAKKKSTNTPARTVNDIEGRPWGIGQTPATGREQGEESDKEAGASRTSRFLPFFLSWQRKFGNDPEGVQDHGEHTQSKRSSDGAAEGAKRTATHSSGEEEIREDDSSLVPSLWGAWVCTEVDQVMHDVEEVKRQLGDLGGLLKVDINAILRASLPEDSRPPSCASSPPISPAHSCPSLAAVAVRQGFAAPPECLRADASRCLNPLSLSAYEDPLSGSPAVAATAQSAGCHAGCLAWASNAPLQSVSVLPRARRKRVRGGNATCSAFRLFLGSELTGHRQPSFQAAASSFKAPFDGRQAGSVTPHGTDVHVLVDAYATLRKTKTGQTSKAERRRRESECRTQTMRREELRAPISILPSLLQTEREGGANPFFVGKEGEASGGKMHEVERKETQAESVGKETRRLGEQATDKEGGSREDTGVEGPTRRGKEARGQDVHKNPSAADGELNNEGGTPDAETQGSTGLARDSRSETDEKGRQLERRISSGPPQLVPSKEPLSSGVLLGRGVASASDAASPVHGLSAVTGSESVPSEEAHRAWTSTRDRTKEQRDGEGQLHGAPPVYFYIGDEEDDGTGSSYRSSLPWPGESKHQDILVLPGKQLPAAARLSRAVSFAWGTARSDIAEAGKDGEEVRDERCATGELPATRGSGAEAITPTSAPCRPMRSAAPPLVSQSRCGPRGNEATAGQRRRRGAEAGGHRQQSVGKLRQSSVDRVHSLGAQISAAFASYLPLQQLANRCNRVRSATKQEHPYRFKLPNTRSSNAPASGVCLVPHLSSGDGGTESGATDTVDAAGAQTGDEETRSEETGDEETGDQKTGGEETGSEETGNEDTAGERRGREKAGMARLKAENSPTEVGNRRKATRRATDAATLERDANSAKLLPRLEERYAALPTSTERIERLRERIGACWALDLLQLHEWTEGRALQTVGATLLCRSPSISSFFHLSVPSRSAKPDFRRSSPSTAVPSAPSPPASPSVCSFLETLALSYHATIPYHNSVHAADVAHMLRCLLRIPAPRKGWRPSPSSSPAASSSAPARPLGVFGPGSCLREDGSGDRGGGRSGTEDRQKQPLARHARLDRNCEEGTGTLWGLLSPTQRAASMVAALAHDVGHPGTTNAFEMNRRSLLALTYNDNSVLEQFHSSVAFFLLHHHHLLLPRPLHASKPAGARKRSSTKREEAAPSRRGDATAQTGTGETADGQGLEGGGEGEVLQERDEPEGEASLCDRIEREDSYRAFRKEVIELIVHTDMTKHFSLLALFKVKRQTGGLDIVNNEEDRSMLLKMLLKAADIGHATKTFDLHFFLSCCLIEEFHRQGDEEKRCGMAVSPLCDRTQELRQIFSSQAGFLQVRSSFTFPVTRFRRTLFLGVLCPLSLFSRPQRASTTHSCRVKKRLAHAASFLLSLAMMRLPADEQKSRDRQPRGQAPTGCSVFGFFLRAGPRCARPRARQPASAPGSGRWLSGVVAFASSFVLSFVSTPEPLGRRRASWIHCLLAPQKFARGDEGVRRGSRRDRRPFCRREPKARYPWSPSPCCFPPA</sequence>
<feature type="compositionally biased region" description="Basic and acidic residues" evidence="4">
    <location>
        <begin position="1251"/>
        <end position="1271"/>
    </location>
</feature>
<evidence type="ECO:0000256" key="2">
    <source>
        <dbReference type="ARBA" id="ARBA00022801"/>
    </source>
</evidence>
<name>A0A0F7UDB7_NEOCL</name>
<proteinExistence type="inferred from homology"/>
<comment type="similarity">
    <text evidence="3">Belongs to the cyclic nucleotide phosphodiesterase family.</text>
</comment>
<feature type="transmembrane region" description="Helical" evidence="5">
    <location>
        <begin position="68"/>
        <end position="91"/>
    </location>
</feature>
<evidence type="ECO:0000313" key="7">
    <source>
        <dbReference type="EMBL" id="CEL67036.1"/>
    </source>
</evidence>
<feature type="region of interest" description="Disordered" evidence="4">
    <location>
        <begin position="947"/>
        <end position="1067"/>
    </location>
</feature>
<dbReference type="Gene3D" id="1.10.1300.10">
    <property type="entry name" value="3'5'-cyclic nucleotide phosphodiesterase, catalytic domain"/>
    <property type="match status" value="1"/>
</dbReference>
<dbReference type="InterPro" id="IPR002073">
    <property type="entry name" value="PDEase_catalytic_dom"/>
</dbReference>
<gene>
    <name evidence="7" type="ORF">BN1204_028420</name>
</gene>
<feature type="compositionally biased region" description="Basic and acidic residues" evidence="4">
    <location>
        <begin position="1376"/>
        <end position="1388"/>
    </location>
</feature>
<feature type="compositionally biased region" description="Basic and acidic residues" evidence="4">
    <location>
        <begin position="533"/>
        <end position="554"/>
    </location>
</feature>
<evidence type="ECO:0000256" key="1">
    <source>
        <dbReference type="ARBA" id="ARBA00022723"/>
    </source>
</evidence>
<evidence type="ECO:0000256" key="5">
    <source>
        <dbReference type="SAM" id="Phobius"/>
    </source>
</evidence>
<feature type="compositionally biased region" description="Low complexity" evidence="4">
    <location>
        <begin position="1225"/>
        <end position="1239"/>
    </location>
</feature>
<dbReference type="InterPro" id="IPR036971">
    <property type="entry name" value="PDEase_catalytic_dom_sf"/>
</dbReference>
<dbReference type="EC" id="3.1.4.-" evidence="3"/>
<feature type="region of interest" description="Disordered" evidence="4">
    <location>
        <begin position="524"/>
        <end position="702"/>
    </location>
</feature>
<feature type="region of interest" description="Disordered" evidence="4">
    <location>
        <begin position="1221"/>
        <end position="1282"/>
    </location>
</feature>
<accession>A0A0F7UDB7</accession>
<dbReference type="PANTHER" id="PTHR11347">
    <property type="entry name" value="CYCLIC NUCLEOTIDE PHOSPHODIESTERASE"/>
    <property type="match status" value="1"/>
</dbReference>
<keyword evidence="5" id="KW-1133">Transmembrane helix</keyword>
<feature type="compositionally biased region" description="Basic and acidic residues" evidence="4">
    <location>
        <begin position="579"/>
        <end position="642"/>
    </location>
</feature>
<dbReference type="SUPFAM" id="SSF109604">
    <property type="entry name" value="HD-domain/PDEase-like"/>
    <property type="match status" value="1"/>
</dbReference>
<dbReference type="PROSITE" id="PS00126">
    <property type="entry name" value="PDEASE_I_1"/>
    <property type="match status" value="1"/>
</dbReference>
<dbReference type="InterPro" id="IPR003607">
    <property type="entry name" value="HD/PDEase_dom"/>
</dbReference>
<feature type="compositionally biased region" description="Basic and acidic residues" evidence="4">
    <location>
        <begin position="1035"/>
        <end position="1051"/>
    </location>
</feature>
<protein>
    <recommendedName>
        <fullName evidence="3">Phosphodiesterase</fullName>
        <ecNumber evidence="3">3.1.4.-</ecNumber>
    </recommendedName>
</protein>
<keyword evidence="5" id="KW-0812">Transmembrane</keyword>
<dbReference type="Pfam" id="PF00233">
    <property type="entry name" value="PDEase_I"/>
    <property type="match status" value="2"/>
</dbReference>
<dbReference type="GO" id="GO:0046872">
    <property type="term" value="F:metal ion binding"/>
    <property type="evidence" value="ECO:0007669"/>
    <property type="project" value="UniProtKB-KW"/>
</dbReference>
<feature type="region of interest" description="Disordered" evidence="4">
    <location>
        <begin position="844"/>
        <end position="912"/>
    </location>
</feature>
<keyword evidence="2 3" id="KW-0378">Hydrolase</keyword>
<reference evidence="7" key="1">
    <citation type="journal article" date="2015" name="PLoS ONE">
        <title>Comprehensive Evaluation of Toxoplasma gondii VEG and Neospora caninum LIV Genomes with Tachyzoite Stage Transcriptome and Proteome Defines Novel Transcript Features.</title>
        <authorList>
            <person name="Ramaprasad A."/>
            <person name="Mourier T."/>
            <person name="Naeem R."/>
            <person name="Malas T.B."/>
            <person name="Moussa E."/>
            <person name="Panigrahi A."/>
            <person name="Vermont S.J."/>
            <person name="Otto T.D."/>
            <person name="Wastling J."/>
            <person name="Pain A."/>
        </authorList>
    </citation>
    <scope>NUCLEOTIDE SEQUENCE</scope>
    <source>
        <strain evidence="7">Liverpool</strain>
    </source>
</reference>
<dbReference type="GO" id="GO:0004114">
    <property type="term" value="F:3',5'-cyclic-nucleotide phosphodiesterase activity"/>
    <property type="evidence" value="ECO:0007669"/>
    <property type="project" value="InterPro"/>
</dbReference>
<organism evidence="7">
    <name type="scientific">Neospora caninum (strain Liverpool)</name>
    <dbReference type="NCBI Taxonomy" id="572307"/>
    <lineage>
        <taxon>Eukaryota</taxon>
        <taxon>Sar</taxon>
        <taxon>Alveolata</taxon>
        <taxon>Apicomplexa</taxon>
        <taxon>Conoidasida</taxon>
        <taxon>Coccidia</taxon>
        <taxon>Eucoccidiorida</taxon>
        <taxon>Eimeriorina</taxon>
        <taxon>Sarcocystidae</taxon>
        <taxon>Neospora</taxon>
    </lineage>
</organism>
<dbReference type="GO" id="GO:0007165">
    <property type="term" value="P:signal transduction"/>
    <property type="evidence" value="ECO:0007669"/>
    <property type="project" value="InterPro"/>
</dbReference>
<feature type="compositionally biased region" description="Basic and acidic residues" evidence="4">
    <location>
        <begin position="238"/>
        <end position="248"/>
    </location>
</feature>
<feature type="compositionally biased region" description="Basic and acidic residues" evidence="4">
    <location>
        <begin position="736"/>
        <end position="757"/>
    </location>
</feature>